<dbReference type="AlphaFoldDB" id="A0A8K0NQM5"/>
<comment type="caution">
    <text evidence="2">The sequence shown here is derived from an EMBL/GenBank/DDBJ whole genome shotgun (WGS) entry which is preliminary data.</text>
</comment>
<dbReference type="Pfam" id="PF11969">
    <property type="entry name" value="DcpS_C"/>
    <property type="match status" value="1"/>
</dbReference>
<dbReference type="GO" id="GO:0003697">
    <property type="term" value="F:single-stranded DNA binding"/>
    <property type="evidence" value="ECO:0007669"/>
    <property type="project" value="TreeGrafter"/>
</dbReference>
<protein>
    <recommendedName>
        <fullName evidence="1">Aprataxin C2HE/C2H2/C2HC zinc finger domain-containing protein</fullName>
    </recommendedName>
</protein>
<feature type="domain" description="Aprataxin C2HE/C2H2/C2HC zinc finger" evidence="1">
    <location>
        <begin position="166"/>
        <end position="225"/>
    </location>
</feature>
<dbReference type="PANTHER" id="PTHR12486">
    <property type="entry name" value="APRATAXIN-RELATED"/>
    <property type="match status" value="1"/>
</dbReference>
<dbReference type="GO" id="GO:0030983">
    <property type="term" value="F:mismatched DNA binding"/>
    <property type="evidence" value="ECO:0007669"/>
    <property type="project" value="TreeGrafter"/>
</dbReference>
<evidence type="ECO:0000313" key="3">
    <source>
        <dbReference type="Proteomes" id="UP000812966"/>
    </source>
</evidence>
<reference evidence="2" key="1">
    <citation type="submission" date="2020-04" db="EMBL/GenBank/DDBJ databases">
        <title>Analysis of mating type loci in Filobasidium floriforme.</title>
        <authorList>
            <person name="Nowrousian M."/>
        </authorList>
    </citation>
    <scope>NUCLEOTIDE SEQUENCE</scope>
    <source>
        <strain evidence="2">CBS 6242</strain>
    </source>
</reference>
<organism evidence="2 3">
    <name type="scientific">Filobasidium floriforme</name>
    <dbReference type="NCBI Taxonomy" id="5210"/>
    <lineage>
        <taxon>Eukaryota</taxon>
        <taxon>Fungi</taxon>
        <taxon>Dikarya</taxon>
        <taxon>Basidiomycota</taxon>
        <taxon>Agaricomycotina</taxon>
        <taxon>Tremellomycetes</taxon>
        <taxon>Filobasidiales</taxon>
        <taxon>Filobasidiaceae</taxon>
        <taxon>Filobasidium</taxon>
    </lineage>
</organism>
<dbReference type="GO" id="GO:0033699">
    <property type="term" value="F:DNA 5'-adenosine monophosphate hydrolase activity"/>
    <property type="evidence" value="ECO:0007669"/>
    <property type="project" value="TreeGrafter"/>
</dbReference>
<dbReference type="GO" id="GO:1990165">
    <property type="term" value="F:single-strand break-containing DNA binding"/>
    <property type="evidence" value="ECO:0007669"/>
    <property type="project" value="TreeGrafter"/>
</dbReference>
<dbReference type="Proteomes" id="UP000812966">
    <property type="component" value="Unassembled WGS sequence"/>
</dbReference>
<evidence type="ECO:0000259" key="1">
    <source>
        <dbReference type="Pfam" id="PF16278"/>
    </source>
</evidence>
<dbReference type="GO" id="GO:0003725">
    <property type="term" value="F:double-stranded RNA binding"/>
    <property type="evidence" value="ECO:0007669"/>
    <property type="project" value="TreeGrafter"/>
</dbReference>
<proteinExistence type="predicted"/>
<dbReference type="PANTHER" id="PTHR12486:SF4">
    <property type="entry name" value="APRATAXIN"/>
    <property type="match status" value="1"/>
</dbReference>
<dbReference type="SUPFAM" id="SSF54197">
    <property type="entry name" value="HIT-like"/>
    <property type="match status" value="1"/>
</dbReference>
<dbReference type="EMBL" id="JABELV010000068">
    <property type="protein sequence ID" value="KAG7535885.1"/>
    <property type="molecule type" value="Genomic_DNA"/>
</dbReference>
<dbReference type="Pfam" id="PF16278">
    <property type="entry name" value="zf-C2HE"/>
    <property type="match status" value="1"/>
</dbReference>
<sequence>MTDNLFRYAKAVHPDRDLPSDVRLVHNQHTMTIFDLYPKAKYHFLVLPRLPLVLPTNTSPPDKIDFFPIDLVSLSSLLRLNRHKKSPETASPPMMVLEKLKEAAEDCVAMIKDEMLKTEGFIWDIWVGFHAVPSMRHVHLHIISSDLIGRGLKKKGHYNSFRPDLGFFLHLDDVLRMVREDNIEALPKPKEDYEALSRTELECHKCGKTLKNIPLLKEHMEEEWEMLKANAKVWDDNQPTRARTTRRGG</sequence>
<name>A0A8K0NQM5_9TREE</name>
<dbReference type="InterPro" id="IPR036265">
    <property type="entry name" value="HIT-like_sf"/>
</dbReference>
<keyword evidence="3" id="KW-1185">Reference proteome</keyword>
<dbReference type="InterPro" id="IPR032566">
    <property type="entry name" value="Znf-C2HE"/>
</dbReference>
<dbReference type="GO" id="GO:0000012">
    <property type="term" value="P:single strand break repair"/>
    <property type="evidence" value="ECO:0007669"/>
    <property type="project" value="TreeGrafter"/>
</dbReference>
<gene>
    <name evidence="2" type="ORF">FFLO_03631</name>
</gene>
<accession>A0A8K0NQM5</accession>
<evidence type="ECO:0000313" key="2">
    <source>
        <dbReference type="EMBL" id="KAG7535885.1"/>
    </source>
</evidence>
<dbReference type="GO" id="GO:0005634">
    <property type="term" value="C:nucleus"/>
    <property type="evidence" value="ECO:0007669"/>
    <property type="project" value="TreeGrafter"/>
</dbReference>
<dbReference type="Gene3D" id="3.30.428.10">
    <property type="entry name" value="HIT-like"/>
    <property type="match status" value="1"/>
</dbReference>